<reference evidence="1 2" key="2">
    <citation type="submission" date="2018-05" db="EMBL/GenBank/DDBJ databases">
        <authorList>
            <person name="Lanie J.A."/>
            <person name="Ng W.-L."/>
            <person name="Kazmierczak K.M."/>
            <person name="Andrzejewski T.M."/>
            <person name="Davidsen T.M."/>
            <person name="Wayne K.J."/>
            <person name="Tettelin H."/>
            <person name="Glass J.I."/>
            <person name="Rusch D."/>
            <person name="Podicherti R."/>
            <person name="Tsui H.-C.T."/>
            <person name="Winkler M.E."/>
        </authorList>
    </citation>
    <scope>NUCLEOTIDE SEQUENCE [LARGE SCALE GENOMIC DNA]</scope>
    <source>
        <strain evidence="1 2">YBY</strain>
    </source>
</reference>
<proteinExistence type="predicted"/>
<name>A0A2U2BIR8_ALCFA</name>
<comment type="caution">
    <text evidence="1">The sequence shown here is derived from an EMBL/GenBank/DDBJ whole genome shotgun (WGS) entry which is preliminary data.</text>
</comment>
<reference evidence="1 2" key="1">
    <citation type="submission" date="2018-05" db="EMBL/GenBank/DDBJ databases">
        <title>Genome Sequence of an Efficient Indole-Degrading Bacterium, Alcaligenes sp.YBY.</title>
        <authorList>
            <person name="Yang B."/>
        </authorList>
    </citation>
    <scope>NUCLEOTIDE SEQUENCE [LARGE SCALE GENOMIC DNA]</scope>
    <source>
        <strain evidence="1 2">YBY</strain>
    </source>
</reference>
<organism evidence="1 2">
    <name type="scientific">Alcaligenes faecalis</name>
    <dbReference type="NCBI Taxonomy" id="511"/>
    <lineage>
        <taxon>Bacteria</taxon>
        <taxon>Pseudomonadati</taxon>
        <taxon>Pseudomonadota</taxon>
        <taxon>Betaproteobacteria</taxon>
        <taxon>Burkholderiales</taxon>
        <taxon>Alcaligenaceae</taxon>
        <taxon>Alcaligenes</taxon>
    </lineage>
</organism>
<dbReference type="STRING" id="511.UZ73_12730"/>
<protein>
    <submittedName>
        <fullName evidence="1">Uncharacterized protein</fullName>
    </submittedName>
</protein>
<gene>
    <name evidence="1" type="ORF">DF183_12185</name>
</gene>
<dbReference type="AlphaFoldDB" id="A0A2U2BIR8"/>
<evidence type="ECO:0000313" key="2">
    <source>
        <dbReference type="Proteomes" id="UP000245216"/>
    </source>
</evidence>
<evidence type="ECO:0000313" key="1">
    <source>
        <dbReference type="EMBL" id="PWE13914.1"/>
    </source>
</evidence>
<accession>A0A2U2BIR8</accession>
<sequence length="194" mass="22127">MMRQAECCEQQAAGSRQQAAGSRQQAAGQGAGQVKEDGMRLWRISSTHWEKQHEATPWFSAKTSSIAIYHASPLAAVCAYLLRHCLPHPELIPAHEALLSVGVSQHLIRRAQVSRHWHFNLKETRELTLRWRLLADKPVLCVPALNGANQYLIDTRSPLFSLIHIYRRDAQTLERSLEQMREHLQGTTPWLVLR</sequence>
<dbReference type="Proteomes" id="UP000245216">
    <property type="component" value="Unassembled WGS sequence"/>
</dbReference>
<dbReference type="EMBL" id="QEXO01000003">
    <property type="protein sequence ID" value="PWE13914.1"/>
    <property type="molecule type" value="Genomic_DNA"/>
</dbReference>